<dbReference type="EMBL" id="LVXZ01000013">
    <property type="protein sequence ID" value="OAP93239.1"/>
    <property type="molecule type" value="Genomic_DNA"/>
</dbReference>
<organism evidence="2 3">
    <name type="scientific">Acidithiobacillus ferrooxidans</name>
    <name type="common">Thiobacillus ferrooxidans</name>
    <dbReference type="NCBI Taxonomy" id="920"/>
    <lineage>
        <taxon>Bacteria</taxon>
        <taxon>Pseudomonadati</taxon>
        <taxon>Pseudomonadota</taxon>
        <taxon>Acidithiobacillia</taxon>
        <taxon>Acidithiobacillales</taxon>
        <taxon>Acidithiobacillaceae</taxon>
        <taxon>Acidithiobacillus</taxon>
    </lineage>
</organism>
<keyword evidence="3" id="KW-1185">Reference proteome</keyword>
<feature type="chain" id="PRO_5008099535" description="Lipoprotein" evidence="1">
    <location>
        <begin position="20"/>
        <end position="123"/>
    </location>
</feature>
<evidence type="ECO:0000313" key="3">
    <source>
        <dbReference type="Proteomes" id="UP000078302"/>
    </source>
</evidence>
<evidence type="ECO:0000256" key="1">
    <source>
        <dbReference type="SAM" id="SignalP"/>
    </source>
</evidence>
<reference evidence="2 3" key="1">
    <citation type="submission" date="2016-04" db="EMBL/GenBank/DDBJ databases">
        <title>Acidithiobacillus ferrooxidans genome sequencing and assembly.</title>
        <authorList>
            <person name="Zhou Z."/>
        </authorList>
    </citation>
    <scope>NUCLEOTIDE SEQUENCE [LARGE SCALE GENOMIC DNA]</scope>
    <source>
        <strain evidence="2 3">BY0502</strain>
    </source>
</reference>
<accession>A0A179BP93</accession>
<keyword evidence="1" id="KW-0732">Signal</keyword>
<comment type="caution">
    <text evidence="2">The sequence shown here is derived from an EMBL/GenBank/DDBJ whole genome shotgun (WGS) entry which is preliminary data.</text>
</comment>
<dbReference type="RefSeq" id="WP_064217928.1">
    <property type="nucleotide sequence ID" value="NZ_LVXZ01000013.1"/>
</dbReference>
<feature type="signal peptide" evidence="1">
    <location>
        <begin position="1"/>
        <end position="19"/>
    </location>
</feature>
<proteinExistence type="predicted"/>
<protein>
    <recommendedName>
        <fullName evidence="4">Lipoprotein</fullName>
    </recommendedName>
</protein>
<sequence>MYRKTLFAVLVFAPVMAFAATTGSLSDARALVSGYTHGAGSVVRLMPGPKGLEEIVYRVGDGKTQYGWMTTNGQAFIPATTCVVDFYGPGVGDDLCDTVAYFHGHWRHVYAQARQTYLKARGR</sequence>
<dbReference type="AlphaFoldDB" id="A0A179BP93"/>
<evidence type="ECO:0000313" key="2">
    <source>
        <dbReference type="EMBL" id="OAP93239.1"/>
    </source>
</evidence>
<name>A0A179BP93_ACIFR</name>
<dbReference type="OrthoDB" id="3212934at2"/>
<evidence type="ECO:0008006" key="4">
    <source>
        <dbReference type="Google" id="ProtNLM"/>
    </source>
</evidence>
<gene>
    <name evidence="2" type="ORF">A4H96_01385</name>
</gene>
<dbReference type="Proteomes" id="UP000078302">
    <property type="component" value="Unassembled WGS sequence"/>
</dbReference>